<evidence type="ECO:0000313" key="3">
    <source>
        <dbReference type="Proteomes" id="UP000583929"/>
    </source>
</evidence>
<keyword evidence="3" id="KW-1185">Reference proteome</keyword>
<dbReference type="Proteomes" id="UP000583929">
    <property type="component" value="Unassembled WGS sequence"/>
</dbReference>
<reference evidence="2 3" key="1">
    <citation type="journal article" date="2020" name="bioRxiv">
        <title>Sequence and annotation of 42 cannabis genomes reveals extensive copy number variation in cannabinoid synthesis and pathogen resistance genes.</title>
        <authorList>
            <person name="Mckernan K.J."/>
            <person name="Helbert Y."/>
            <person name="Kane L.T."/>
            <person name="Ebling H."/>
            <person name="Zhang L."/>
            <person name="Liu B."/>
            <person name="Eaton Z."/>
            <person name="Mclaughlin S."/>
            <person name="Kingan S."/>
            <person name="Baybayan P."/>
            <person name="Concepcion G."/>
            <person name="Jordan M."/>
            <person name="Riva A."/>
            <person name="Barbazuk W."/>
            <person name="Harkins T."/>
        </authorList>
    </citation>
    <scope>NUCLEOTIDE SEQUENCE [LARGE SCALE GENOMIC DNA]</scope>
    <source>
        <strain evidence="3">cv. Jamaican Lion 4</strain>
        <tissue evidence="2">Leaf</tissue>
    </source>
</reference>
<feature type="region of interest" description="Disordered" evidence="1">
    <location>
        <begin position="1"/>
        <end position="25"/>
    </location>
</feature>
<protein>
    <submittedName>
        <fullName evidence="2">Uncharacterized protein</fullName>
    </submittedName>
</protein>
<evidence type="ECO:0000313" key="2">
    <source>
        <dbReference type="EMBL" id="KAF4347179.1"/>
    </source>
</evidence>
<name>A0A7J6DNJ3_CANSA</name>
<proteinExistence type="predicted"/>
<gene>
    <name evidence="2" type="ORF">G4B88_029878</name>
</gene>
<dbReference type="AlphaFoldDB" id="A0A7J6DNJ3"/>
<comment type="caution">
    <text evidence="2">The sequence shown here is derived from an EMBL/GenBank/DDBJ whole genome shotgun (WGS) entry which is preliminary data.</text>
</comment>
<accession>A0A7J6DNJ3</accession>
<organism evidence="2 3">
    <name type="scientific">Cannabis sativa</name>
    <name type="common">Hemp</name>
    <name type="synonym">Marijuana</name>
    <dbReference type="NCBI Taxonomy" id="3483"/>
    <lineage>
        <taxon>Eukaryota</taxon>
        <taxon>Viridiplantae</taxon>
        <taxon>Streptophyta</taxon>
        <taxon>Embryophyta</taxon>
        <taxon>Tracheophyta</taxon>
        <taxon>Spermatophyta</taxon>
        <taxon>Magnoliopsida</taxon>
        <taxon>eudicotyledons</taxon>
        <taxon>Gunneridae</taxon>
        <taxon>Pentapetalae</taxon>
        <taxon>rosids</taxon>
        <taxon>fabids</taxon>
        <taxon>Rosales</taxon>
        <taxon>Cannabaceae</taxon>
        <taxon>Cannabis</taxon>
    </lineage>
</organism>
<dbReference type="EMBL" id="JAATIQ010000846">
    <property type="protein sequence ID" value="KAF4347179.1"/>
    <property type="molecule type" value="Genomic_DNA"/>
</dbReference>
<feature type="non-terminal residue" evidence="2">
    <location>
        <position position="1"/>
    </location>
</feature>
<evidence type="ECO:0000256" key="1">
    <source>
        <dbReference type="SAM" id="MobiDB-lite"/>
    </source>
</evidence>
<sequence>GVAGGDMTRTLTTFDSDGKGSPWPRSGKLDIGGLAEFLKSLIEEILKANKLAEGRRYNFCNYIILLLF</sequence>